<dbReference type="RefSeq" id="WP_122901676.1">
    <property type="nucleotide sequence ID" value="NZ_RHIB01000004.1"/>
</dbReference>
<name>A0A3M7TPP1_9BACI</name>
<dbReference type="Gene3D" id="3.50.30.60">
    <property type="entry name" value="LD-carboxypeptidase A C-terminal domain-like"/>
    <property type="match status" value="1"/>
</dbReference>
<evidence type="ECO:0000256" key="3">
    <source>
        <dbReference type="PIRSR" id="PIRSR028757-1"/>
    </source>
</evidence>
<dbReference type="InterPro" id="IPR027461">
    <property type="entry name" value="Carboxypeptidase_A_C_sf"/>
</dbReference>
<dbReference type="OrthoDB" id="9807329at2"/>
<dbReference type="CDD" id="cd07062">
    <property type="entry name" value="Peptidase_S66_mccF_like"/>
    <property type="match status" value="1"/>
</dbReference>
<protein>
    <submittedName>
        <fullName evidence="6">LD-carboxypeptidase</fullName>
    </submittedName>
</protein>
<dbReference type="PIRSF" id="PIRSF028757">
    <property type="entry name" value="LD-carboxypeptidase"/>
    <property type="match status" value="1"/>
</dbReference>
<dbReference type="GO" id="GO:0004180">
    <property type="term" value="F:carboxypeptidase activity"/>
    <property type="evidence" value="ECO:0007669"/>
    <property type="project" value="UniProtKB-KW"/>
</dbReference>
<accession>A0A3M7TPP1</accession>
<organism evidence="6 7">
    <name type="scientific">Alteribacter keqinensis</name>
    <dbReference type="NCBI Taxonomy" id="2483800"/>
    <lineage>
        <taxon>Bacteria</taxon>
        <taxon>Bacillati</taxon>
        <taxon>Bacillota</taxon>
        <taxon>Bacilli</taxon>
        <taxon>Bacillales</taxon>
        <taxon>Bacillaceae</taxon>
        <taxon>Alteribacter</taxon>
    </lineage>
</organism>
<sequence length="338" mass="37651">MITYPTMPSKASIAITAPSSGVENELHHLVKEAVARFEEKGHRVTCGDTVWTQEKAKAASAAVRAEELNRFLSDSTTDVIIPPWGGELLIEILEHIDYEKINRKWLLGYSDTSLLLLAVTLNTGIATAHGTNAVDLRGKETDETTAKWENALSTNAGDSIKQYSSFYYQKEWQFDNPTPWIFHLTEETKWKTVSGQAEQVKGRLLGGCIDVISHLIGTKLGDVKRSRETYLRGDSILWYFENCELSTTDLRRNLVQMKMAGWFDGCSGILFGRSAANTPVEGYTAEDVYEELAEELGIPVIYDIDCGHVPPQITLINGAYAEVSVKEGKGEIVQHFKK</sequence>
<dbReference type="InterPro" id="IPR027478">
    <property type="entry name" value="LdcA_N"/>
</dbReference>
<keyword evidence="2" id="KW-0378">Hydrolase</keyword>
<evidence type="ECO:0000313" key="7">
    <source>
        <dbReference type="Proteomes" id="UP000278746"/>
    </source>
</evidence>
<comment type="similarity">
    <text evidence="1">Belongs to the peptidase S66 family.</text>
</comment>
<dbReference type="SUPFAM" id="SSF52317">
    <property type="entry name" value="Class I glutamine amidotransferase-like"/>
    <property type="match status" value="1"/>
</dbReference>
<reference evidence="6 7" key="1">
    <citation type="submission" date="2018-10" db="EMBL/GenBank/DDBJ databases">
        <title>Bacillus Keqinensis sp. nov., a moderately halophilic bacterium isolated from a saline-alkaline lake.</title>
        <authorList>
            <person name="Wang H."/>
        </authorList>
    </citation>
    <scope>NUCLEOTIDE SEQUENCE [LARGE SCALE GENOMIC DNA]</scope>
    <source>
        <strain evidence="6 7">KQ-3</strain>
    </source>
</reference>
<evidence type="ECO:0000259" key="5">
    <source>
        <dbReference type="Pfam" id="PF17676"/>
    </source>
</evidence>
<evidence type="ECO:0000313" key="6">
    <source>
        <dbReference type="EMBL" id="RNA66256.1"/>
    </source>
</evidence>
<dbReference type="AlphaFoldDB" id="A0A3M7TPP1"/>
<dbReference type="InterPro" id="IPR003507">
    <property type="entry name" value="S66_fam"/>
</dbReference>
<feature type="domain" description="LD-carboxypeptidase C-terminal" evidence="5">
    <location>
        <begin position="201"/>
        <end position="323"/>
    </location>
</feature>
<keyword evidence="7" id="KW-1185">Reference proteome</keyword>
<dbReference type="SUPFAM" id="SSF141986">
    <property type="entry name" value="LD-carboxypeptidase A C-terminal domain-like"/>
    <property type="match status" value="1"/>
</dbReference>
<dbReference type="Proteomes" id="UP000278746">
    <property type="component" value="Unassembled WGS sequence"/>
</dbReference>
<feature type="domain" description="LD-carboxypeptidase N-terminal" evidence="4">
    <location>
        <begin position="13"/>
        <end position="130"/>
    </location>
</feature>
<dbReference type="InterPro" id="IPR040449">
    <property type="entry name" value="Peptidase_S66_N"/>
</dbReference>
<dbReference type="Pfam" id="PF02016">
    <property type="entry name" value="Peptidase_S66"/>
    <property type="match status" value="1"/>
</dbReference>
<feature type="active site" description="Charge relay system" evidence="3">
    <location>
        <position position="308"/>
    </location>
</feature>
<dbReference type="InterPro" id="IPR029062">
    <property type="entry name" value="Class_I_gatase-like"/>
</dbReference>
<dbReference type="Gene3D" id="3.40.50.10740">
    <property type="entry name" value="Class I glutamine amidotransferase-like"/>
    <property type="match status" value="1"/>
</dbReference>
<dbReference type="Pfam" id="PF17676">
    <property type="entry name" value="Peptidase_S66C"/>
    <property type="match status" value="1"/>
</dbReference>
<proteinExistence type="inferred from homology"/>
<dbReference type="PANTHER" id="PTHR30237:SF5">
    <property type="entry name" value="CARBOXYPEPTIDASE VC_A0337-RELATED"/>
    <property type="match status" value="1"/>
</dbReference>
<dbReference type="PANTHER" id="PTHR30237">
    <property type="entry name" value="MURAMOYLTETRAPEPTIDE CARBOXYPEPTIDASE"/>
    <property type="match status" value="1"/>
</dbReference>
<keyword evidence="6" id="KW-0121">Carboxypeptidase</keyword>
<evidence type="ECO:0000256" key="2">
    <source>
        <dbReference type="ARBA" id="ARBA00022801"/>
    </source>
</evidence>
<gene>
    <name evidence="6" type="ORF">EBO34_19235</name>
</gene>
<dbReference type="EMBL" id="RHIB01000004">
    <property type="protein sequence ID" value="RNA66256.1"/>
    <property type="molecule type" value="Genomic_DNA"/>
</dbReference>
<comment type="caution">
    <text evidence="6">The sequence shown here is derived from an EMBL/GenBank/DDBJ whole genome shotgun (WGS) entry which is preliminary data.</text>
</comment>
<feature type="active site" description="Nucleophile" evidence="3">
    <location>
        <position position="110"/>
    </location>
</feature>
<keyword evidence="6" id="KW-0645">Protease</keyword>
<evidence type="ECO:0000259" key="4">
    <source>
        <dbReference type="Pfam" id="PF02016"/>
    </source>
</evidence>
<dbReference type="InterPro" id="IPR040921">
    <property type="entry name" value="Peptidase_S66C"/>
</dbReference>
<feature type="active site" description="Charge relay system" evidence="3">
    <location>
        <position position="241"/>
    </location>
</feature>
<evidence type="ECO:0000256" key="1">
    <source>
        <dbReference type="ARBA" id="ARBA00010233"/>
    </source>
</evidence>